<dbReference type="STRING" id="36646.A0A1V6USI8"/>
<sequence length="160" mass="17850">MYAGLHLVNVTGYLVLSNQNAVPSLVEKLQIYALMVGGSAMTIYSHFGPLMLPLSARCVGLQIGPRSWRDPASWPPNFASVSEAYSIRRFWGYTRHQQLRRQAGAPGECFISLLPNSVRTSKLTIVRLGRWYFLLLMSFFVSGLIHACGSYQVTRALGRP</sequence>
<keyword evidence="2 5" id="KW-0812">Transmembrane</keyword>
<dbReference type="InterPro" id="IPR032805">
    <property type="entry name" value="Wax_synthase_dom"/>
</dbReference>
<keyword evidence="3 5" id="KW-1133">Transmembrane helix</keyword>
<evidence type="ECO:0000256" key="5">
    <source>
        <dbReference type="SAM" id="Phobius"/>
    </source>
</evidence>
<dbReference type="Pfam" id="PF13813">
    <property type="entry name" value="MBOAT_2"/>
    <property type="match status" value="1"/>
</dbReference>
<dbReference type="EMBL" id="MDDG01000005">
    <property type="protein sequence ID" value="OQE41367.1"/>
    <property type="molecule type" value="Genomic_DNA"/>
</dbReference>
<organism evidence="7 8">
    <name type="scientific">Penicillium coprophilum</name>
    <dbReference type="NCBI Taxonomy" id="36646"/>
    <lineage>
        <taxon>Eukaryota</taxon>
        <taxon>Fungi</taxon>
        <taxon>Dikarya</taxon>
        <taxon>Ascomycota</taxon>
        <taxon>Pezizomycotina</taxon>
        <taxon>Eurotiomycetes</taxon>
        <taxon>Eurotiomycetidae</taxon>
        <taxon>Eurotiales</taxon>
        <taxon>Aspergillaceae</taxon>
        <taxon>Penicillium</taxon>
    </lineage>
</organism>
<comment type="subcellular location">
    <subcellularLocation>
        <location evidence="1">Membrane</location>
        <topology evidence="1">Multi-pass membrane protein</topology>
    </subcellularLocation>
</comment>
<accession>A0A1V6USI8</accession>
<evidence type="ECO:0000256" key="4">
    <source>
        <dbReference type="ARBA" id="ARBA00023136"/>
    </source>
</evidence>
<evidence type="ECO:0000256" key="2">
    <source>
        <dbReference type="ARBA" id="ARBA00022692"/>
    </source>
</evidence>
<proteinExistence type="predicted"/>
<evidence type="ECO:0000256" key="1">
    <source>
        <dbReference type="ARBA" id="ARBA00004141"/>
    </source>
</evidence>
<evidence type="ECO:0000259" key="6">
    <source>
        <dbReference type="Pfam" id="PF13813"/>
    </source>
</evidence>
<feature type="transmembrane region" description="Helical" evidence="5">
    <location>
        <begin position="131"/>
        <end position="153"/>
    </location>
</feature>
<protein>
    <recommendedName>
        <fullName evidence="6">Wax synthase domain-containing protein</fullName>
    </recommendedName>
</protein>
<keyword evidence="8" id="KW-1185">Reference proteome</keyword>
<evidence type="ECO:0000256" key="3">
    <source>
        <dbReference type="ARBA" id="ARBA00022989"/>
    </source>
</evidence>
<comment type="caution">
    <text evidence="7">The sequence shown here is derived from an EMBL/GenBank/DDBJ whole genome shotgun (WGS) entry which is preliminary data.</text>
</comment>
<evidence type="ECO:0000313" key="7">
    <source>
        <dbReference type="EMBL" id="OQE41367.1"/>
    </source>
</evidence>
<evidence type="ECO:0000313" key="8">
    <source>
        <dbReference type="Proteomes" id="UP000191500"/>
    </source>
</evidence>
<keyword evidence="4 5" id="KW-0472">Membrane</keyword>
<dbReference type="Proteomes" id="UP000191500">
    <property type="component" value="Unassembled WGS sequence"/>
</dbReference>
<dbReference type="GO" id="GO:0016020">
    <property type="term" value="C:membrane"/>
    <property type="evidence" value="ECO:0007669"/>
    <property type="project" value="UniProtKB-SubCell"/>
</dbReference>
<gene>
    <name evidence="7" type="ORF">PENCOP_c005G06543</name>
</gene>
<dbReference type="AlphaFoldDB" id="A0A1V6USI8"/>
<feature type="domain" description="Wax synthase" evidence="6">
    <location>
        <begin position="74"/>
        <end position="155"/>
    </location>
</feature>
<name>A0A1V6USI8_9EURO</name>
<reference evidence="8" key="1">
    <citation type="journal article" date="2017" name="Nat. Microbiol.">
        <title>Global analysis of biosynthetic gene clusters reveals vast potential of secondary metabolite production in Penicillium species.</title>
        <authorList>
            <person name="Nielsen J.C."/>
            <person name="Grijseels S."/>
            <person name="Prigent S."/>
            <person name="Ji B."/>
            <person name="Dainat J."/>
            <person name="Nielsen K.F."/>
            <person name="Frisvad J.C."/>
            <person name="Workman M."/>
            <person name="Nielsen J."/>
        </authorList>
    </citation>
    <scope>NUCLEOTIDE SEQUENCE [LARGE SCALE GENOMIC DNA]</scope>
    <source>
        <strain evidence="8">IBT 31321</strain>
    </source>
</reference>